<dbReference type="Gene3D" id="3.40.395.10">
    <property type="entry name" value="Adenoviral Proteinase, Chain A"/>
    <property type="match status" value="1"/>
</dbReference>
<accession>A0A2P6PIW9</accession>
<keyword evidence="3" id="KW-1185">Reference proteome</keyword>
<proteinExistence type="predicted"/>
<gene>
    <name evidence="1" type="ORF">RchiOBHm_Chr7g0238631</name>
    <name evidence="2" type="ORF">RchiOBHm_Chr7g0243901</name>
</gene>
<evidence type="ECO:0000313" key="3">
    <source>
        <dbReference type="Proteomes" id="UP000238479"/>
    </source>
</evidence>
<dbReference type="EMBL" id="PDCK01000045">
    <property type="protein sequence ID" value="PRQ21860.1"/>
    <property type="molecule type" value="Genomic_DNA"/>
</dbReference>
<dbReference type="AlphaFoldDB" id="A0A2P6PIW9"/>
<evidence type="ECO:0000313" key="1">
    <source>
        <dbReference type="EMBL" id="PRQ21383.1"/>
    </source>
</evidence>
<name>A0A2P6PIW9_ROSCH</name>
<evidence type="ECO:0000313" key="2">
    <source>
        <dbReference type="EMBL" id="PRQ21860.1"/>
    </source>
</evidence>
<dbReference type="EMBL" id="PDCK01000045">
    <property type="protein sequence ID" value="PRQ21383.1"/>
    <property type="molecule type" value="Genomic_DNA"/>
</dbReference>
<organism evidence="2 3">
    <name type="scientific">Rosa chinensis</name>
    <name type="common">China rose</name>
    <dbReference type="NCBI Taxonomy" id="74649"/>
    <lineage>
        <taxon>Eukaryota</taxon>
        <taxon>Viridiplantae</taxon>
        <taxon>Streptophyta</taxon>
        <taxon>Embryophyta</taxon>
        <taxon>Tracheophyta</taxon>
        <taxon>Spermatophyta</taxon>
        <taxon>Magnoliopsida</taxon>
        <taxon>eudicotyledons</taxon>
        <taxon>Gunneridae</taxon>
        <taxon>Pentapetalae</taxon>
        <taxon>rosids</taxon>
        <taxon>fabids</taxon>
        <taxon>Rosales</taxon>
        <taxon>Rosaceae</taxon>
        <taxon>Rosoideae</taxon>
        <taxon>Rosoideae incertae sedis</taxon>
        <taxon>Rosa</taxon>
    </lineage>
</organism>
<reference evidence="2 3" key="1">
    <citation type="journal article" date="2018" name="Nat. Genet.">
        <title>The Rosa genome provides new insights in the design of modern roses.</title>
        <authorList>
            <person name="Bendahmane M."/>
        </authorList>
    </citation>
    <scope>NUCLEOTIDE SEQUENCE [LARGE SCALE GENOMIC DNA]</scope>
    <source>
        <strain evidence="3">cv. Old Blush</strain>
    </source>
</reference>
<sequence>MLEQGCRMKFDEKNSSEEQLKLMEVPLTETEIESIKWIRDSYNGKMNVQDIKSCPQQGEDSLDCRRFVMYNMEKISKNDRVPSKLTKDDILKFRAHVVKSFAESRHGWNSTHDEL</sequence>
<dbReference type="Gramene" id="PRQ21383">
    <property type="protein sequence ID" value="PRQ21383"/>
    <property type="gene ID" value="RchiOBHm_Chr7g0238631"/>
</dbReference>
<comment type="caution">
    <text evidence="2">The sequence shown here is derived from an EMBL/GenBank/DDBJ whole genome shotgun (WGS) entry which is preliminary data.</text>
</comment>
<dbReference type="Gramene" id="PRQ21860">
    <property type="protein sequence ID" value="PRQ21860"/>
    <property type="gene ID" value="RchiOBHm_Chr7g0243901"/>
</dbReference>
<dbReference type="Proteomes" id="UP000238479">
    <property type="component" value="Chromosome 7"/>
</dbReference>
<protein>
    <submittedName>
        <fullName evidence="2">Uncharacterized protein</fullName>
    </submittedName>
</protein>